<dbReference type="PROSITE" id="PS50887">
    <property type="entry name" value="GGDEF"/>
    <property type="match status" value="1"/>
</dbReference>
<feature type="domain" description="GGDEF" evidence="3">
    <location>
        <begin position="315"/>
        <end position="445"/>
    </location>
</feature>
<dbReference type="Proteomes" id="UP000011863">
    <property type="component" value="Chromosome"/>
</dbReference>
<feature type="region of interest" description="Disordered" evidence="1">
    <location>
        <begin position="1"/>
        <end position="31"/>
    </location>
</feature>
<dbReference type="InterPro" id="IPR043128">
    <property type="entry name" value="Rev_trsase/Diguanyl_cyclase"/>
</dbReference>
<dbReference type="AlphaFoldDB" id="A0A6C7E2U5"/>
<dbReference type="NCBIfam" id="TIGR00254">
    <property type="entry name" value="GGDEF"/>
    <property type="match status" value="1"/>
</dbReference>
<dbReference type="InterPro" id="IPR000160">
    <property type="entry name" value="GGDEF_dom"/>
</dbReference>
<evidence type="ECO:0000256" key="2">
    <source>
        <dbReference type="SAM" id="Phobius"/>
    </source>
</evidence>
<dbReference type="GO" id="GO:0052621">
    <property type="term" value="F:diguanylate cyclase activity"/>
    <property type="evidence" value="ECO:0007669"/>
    <property type="project" value="TreeGrafter"/>
</dbReference>
<dbReference type="CDD" id="cd01949">
    <property type="entry name" value="GGDEF"/>
    <property type="match status" value="1"/>
</dbReference>
<proteinExistence type="predicted"/>
<evidence type="ECO:0000259" key="3">
    <source>
        <dbReference type="PROSITE" id="PS50887"/>
    </source>
</evidence>
<keyword evidence="2" id="KW-1133">Transmembrane helix</keyword>
<gene>
    <name evidence="4" type="ORF">YM304_04280</name>
</gene>
<dbReference type="SUPFAM" id="SSF55073">
    <property type="entry name" value="Nucleotide cyclase"/>
    <property type="match status" value="1"/>
</dbReference>
<evidence type="ECO:0000313" key="5">
    <source>
        <dbReference type="Proteomes" id="UP000011863"/>
    </source>
</evidence>
<dbReference type="SMART" id="SM00267">
    <property type="entry name" value="GGDEF"/>
    <property type="match status" value="1"/>
</dbReference>
<dbReference type="EMBL" id="AP012057">
    <property type="protein sequence ID" value="BAN00742.1"/>
    <property type="molecule type" value="Genomic_DNA"/>
</dbReference>
<protein>
    <recommendedName>
        <fullName evidence="3">GGDEF domain-containing protein</fullName>
    </recommendedName>
</protein>
<dbReference type="Gene3D" id="3.30.70.270">
    <property type="match status" value="1"/>
</dbReference>
<dbReference type="GO" id="GO:0043709">
    <property type="term" value="P:cell adhesion involved in single-species biofilm formation"/>
    <property type="evidence" value="ECO:0007669"/>
    <property type="project" value="TreeGrafter"/>
</dbReference>
<dbReference type="PANTHER" id="PTHR45138:SF24">
    <property type="entry name" value="DIGUANYLATE CYCLASE DGCC-RELATED"/>
    <property type="match status" value="1"/>
</dbReference>
<organism evidence="4 5">
    <name type="scientific">Ilumatobacter coccineus (strain NBRC 103263 / KCTC 29153 / YM16-304)</name>
    <dbReference type="NCBI Taxonomy" id="1313172"/>
    <lineage>
        <taxon>Bacteria</taxon>
        <taxon>Bacillati</taxon>
        <taxon>Actinomycetota</taxon>
        <taxon>Acidimicrobiia</taxon>
        <taxon>Acidimicrobiales</taxon>
        <taxon>Ilumatobacteraceae</taxon>
        <taxon>Ilumatobacter</taxon>
    </lineage>
</organism>
<keyword evidence="5" id="KW-1185">Reference proteome</keyword>
<reference evidence="4 5" key="1">
    <citation type="journal article" date="2013" name="Int. J. Syst. Evol. Microbiol.">
        <title>Ilumatobacter nonamiense sp. nov. and Ilumatobacter coccineum sp. nov., isolated from seashore sand.</title>
        <authorList>
            <person name="Matsumoto A."/>
            <person name="Kasai H."/>
            <person name="Matsuo Y."/>
            <person name="Shizuri Y."/>
            <person name="Ichikawa N."/>
            <person name="Fujita N."/>
            <person name="Omura S."/>
            <person name="Takahashi Y."/>
        </authorList>
    </citation>
    <scope>NUCLEOTIDE SEQUENCE [LARGE SCALE GENOMIC DNA]</scope>
    <source>
        <strain evidence="5">NBRC 103263 / KCTC 29153 / YM16-304</strain>
    </source>
</reference>
<dbReference type="Pfam" id="PF00990">
    <property type="entry name" value="GGDEF"/>
    <property type="match status" value="1"/>
</dbReference>
<dbReference type="GO" id="GO:0005886">
    <property type="term" value="C:plasma membrane"/>
    <property type="evidence" value="ECO:0007669"/>
    <property type="project" value="TreeGrafter"/>
</dbReference>
<name>A0A6C7E2U5_ILUCY</name>
<keyword evidence="2" id="KW-0472">Membrane</keyword>
<keyword evidence="2" id="KW-0812">Transmembrane</keyword>
<dbReference type="FunFam" id="3.30.70.270:FF:000001">
    <property type="entry name" value="Diguanylate cyclase domain protein"/>
    <property type="match status" value="1"/>
</dbReference>
<feature type="transmembrane region" description="Helical" evidence="2">
    <location>
        <begin position="47"/>
        <end position="65"/>
    </location>
</feature>
<evidence type="ECO:0000256" key="1">
    <source>
        <dbReference type="SAM" id="MobiDB-lite"/>
    </source>
</evidence>
<sequence length="454" mass="48678">MAVRHGASTSRLKSGGRRADTDIMDSEPSGHQLLQERLGRRNVAMQVVRMFVGLTAAFVVARSLVELFFDTGANSNGRLAAELSIHLVLSLGALTVSSVIPIRNRNLEIAEIIASHQRHLQAHAKSQGFHRDVQQAFDMAETEDGLFEIAGDALAVAHAGPSEILVADSSQSHIDRSTVGNGHDAPGCGVSTPGSCPAVQRGQTLDFDDPNGLAACPRLRERSLPDGVRATCIPIAVLGAPAAVLHALQETPVDDRDLKIAKTQLEDAAVTFGARLGMIRAMRQSQLQADTDPLTGLLNRRATENLVRGLRRDDTPFAVAMADLDHFKQLNDTYGHDTGDRALRLFARVLQNTVRESDIVCRHGGEEFVIILPGATVITAAPVLHRLRERLADALGTATVPSFTTSLGLADSTTSHDFQEILDAADQALMRAKAEGRDRLVVGDSAAYDTAPLT</sequence>
<dbReference type="InterPro" id="IPR029787">
    <property type="entry name" value="Nucleotide_cyclase"/>
</dbReference>
<accession>A0A6C7E2U5</accession>
<dbReference type="GO" id="GO:1902201">
    <property type="term" value="P:negative regulation of bacterial-type flagellum-dependent cell motility"/>
    <property type="evidence" value="ECO:0007669"/>
    <property type="project" value="TreeGrafter"/>
</dbReference>
<evidence type="ECO:0000313" key="4">
    <source>
        <dbReference type="EMBL" id="BAN00742.1"/>
    </source>
</evidence>
<dbReference type="InterPro" id="IPR050469">
    <property type="entry name" value="Diguanylate_Cyclase"/>
</dbReference>
<dbReference type="PANTHER" id="PTHR45138">
    <property type="entry name" value="REGULATORY COMPONENTS OF SENSORY TRANSDUCTION SYSTEM"/>
    <property type="match status" value="1"/>
</dbReference>
<dbReference type="KEGG" id="aym:YM304_04280"/>